<dbReference type="InterPro" id="IPR010559">
    <property type="entry name" value="Sig_transdc_His_kin_internal"/>
</dbReference>
<evidence type="ECO:0000259" key="2">
    <source>
        <dbReference type="Pfam" id="PF06580"/>
    </source>
</evidence>
<keyword evidence="1" id="KW-0472">Membrane</keyword>
<dbReference type="PANTHER" id="PTHR34220">
    <property type="entry name" value="SENSOR HISTIDINE KINASE YPDA"/>
    <property type="match status" value="1"/>
</dbReference>
<comment type="caution">
    <text evidence="3">The sequence shown here is derived from an EMBL/GenBank/DDBJ whole genome shotgun (WGS) entry which is preliminary data.</text>
</comment>
<evidence type="ECO:0000313" key="3">
    <source>
        <dbReference type="EMBL" id="RKD90252.1"/>
    </source>
</evidence>
<dbReference type="RefSeq" id="WP_120271671.1">
    <property type="nucleotide sequence ID" value="NZ_RAPN01000001.1"/>
</dbReference>
<dbReference type="Pfam" id="PF06580">
    <property type="entry name" value="His_kinase"/>
    <property type="match status" value="1"/>
</dbReference>
<keyword evidence="3" id="KW-0808">Transferase</keyword>
<keyword evidence="1" id="KW-1133">Transmembrane helix</keyword>
<dbReference type="GO" id="GO:0016020">
    <property type="term" value="C:membrane"/>
    <property type="evidence" value="ECO:0007669"/>
    <property type="project" value="InterPro"/>
</dbReference>
<feature type="transmembrane region" description="Helical" evidence="1">
    <location>
        <begin position="80"/>
        <end position="101"/>
    </location>
</feature>
<gene>
    <name evidence="3" type="ORF">BC643_0588</name>
</gene>
<sequence>MLKLSAIFKGDWKIAVLFSAFLPVFNIIIVSQHRLDMSFGKILFNGLLTFCFLMISWYVNAWLVRLHERRKQLTSKLARLLFVLFVNAILLAVFVFLAVYLMREIVTPFEDPRDHYSLWLVSLKAAVSIGLIYLIQYAIRSNQRTQQMVLQNEQLKTENLRSQFEILRQQVNPHFLFNSLSTLRSMIRSKEANSEEFVLKLSEIYRQLLLKREKDTVTLKEELDFVHDYCFMLSSRFRENLKIQIDVPEEFLAHRLPTFSLQLLLENGIKHNMISSEKPLEIKIFASDHFVTVENRIQPKITKEENSGYGLANLVERYKLLVMPDAVFIYQDEEIFRVRLNLLEP</sequence>
<reference evidence="3 4" key="1">
    <citation type="submission" date="2018-09" db="EMBL/GenBank/DDBJ databases">
        <title>Genomic Encyclopedia of Archaeal and Bacterial Type Strains, Phase II (KMG-II): from individual species to whole genera.</title>
        <authorList>
            <person name="Goeker M."/>
        </authorList>
    </citation>
    <scope>NUCLEOTIDE SEQUENCE [LARGE SCALE GENOMIC DNA]</scope>
    <source>
        <strain evidence="3 4">DSM 27148</strain>
    </source>
</reference>
<dbReference type="InterPro" id="IPR050640">
    <property type="entry name" value="Bact_2-comp_sensor_kinase"/>
</dbReference>
<dbReference type="GO" id="GO:0000155">
    <property type="term" value="F:phosphorelay sensor kinase activity"/>
    <property type="evidence" value="ECO:0007669"/>
    <property type="project" value="InterPro"/>
</dbReference>
<feature type="transmembrane region" description="Helical" evidence="1">
    <location>
        <begin position="12"/>
        <end position="30"/>
    </location>
</feature>
<feature type="domain" description="Signal transduction histidine kinase internal region" evidence="2">
    <location>
        <begin position="163"/>
        <end position="241"/>
    </location>
</feature>
<dbReference type="EMBL" id="RAPN01000001">
    <property type="protein sequence ID" value="RKD90252.1"/>
    <property type="molecule type" value="Genomic_DNA"/>
</dbReference>
<dbReference type="Proteomes" id="UP000283387">
    <property type="component" value="Unassembled WGS sequence"/>
</dbReference>
<dbReference type="OrthoDB" id="9809908at2"/>
<keyword evidence="4" id="KW-1185">Reference proteome</keyword>
<name>A0A419W478_9BACT</name>
<organism evidence="3 4">
    <name type="scientific">Mangrovibacterium diazotrophicum</name>
    <dbReference type="NCBI Taxonomy" id="1261403"/>
    <lineage>
        <taxon>Bacteria</taxon>
        <taxon>Pseudomonadati</taxon>
        <taxon>Bacteroidota</taxon>
        <taxon>Bacteroidia</taxon>
        <taxon>Marinilabiliales</taxon>
        <taxon>Prolixibacteraceae</taxon>
        <taxon>Mangrovibacterium</taxon>
    </lineage>
</organism>
<dbReference type="AlphaFoldDB" id="A0A419W478"/>
<protein>
    <submittedName>
        <fullName evidence="3">Histidine kinase</fullName>
    </submittedName>
</protein>
<keyword evidence="1" id="KW-0812">Transmembrane</keyword>
<dbReference type="PANTHER" id="PTHR34220:SF7">
    <property type="entry name" value="SENSOR HISTIDINE KINASE YPDA"/>
    <property type="match status" value="1"/>
</dbReference>
<feature type="transmembrane region" description="Helical" evidence="1">
    <location>
        <begin position="116"/>
        <end position="139"/>
    </location>
</feature>
<feature type="transmembrane region" description="Helical" evidence="1">
    <location>
        <begin position="42"/>
        <end position="59"/>
    </location>
</feature>
<evidence type="ECO:0000256" key="1">
    <source>
        <dbReference type="SAM" id="Phobius"/>
    </source>
</evidence>
<evidence type="ECO:0000313" key="4">
    <source>
        <dbReference type="Proteomes" id="UP000283387"/>
    </source>
</evidence>
<keyword evidence="3" id="KW-0418">Kinase</keyword>
<accession>A0A419W478</accession>
<proteinExistence type="predicted"/>